<keyword evidence="3" id="KW-0804">Transcription</keyword>
<dbReference type="Pfam" id="PF12625">
    <property type="entry name" value="Arabinose_bd"/>
    <property type="match status" value="1"/>
</dbReference>
<dbReference type="SUPFAM" id="SSF46689">
    <property type="entry name" value="Homeodomain-like"/>
    <property type="match status" value="1"/>
</dbReference>
<keyword evidence="2" id="KW-0238">DNA-binding</keyword>
<reference evidence="6 7" key="1">
    <citation type="submission" date="2013-08" db="EMBL/GenBank/DDBJ databases">
        <title>The genome sequence of Knoellia subterranea.</title>
        <authorList>
            <person name="Zhu W."/>
            <person name="Wang G."/>
        </authorList>
    </citation>
    <scope>NUCLEOTIDE SEQUENCE [LARGE SCALE GENOMIC DNA]</scope>
    <source>
        <strain evidence="6 7">KCTC 19937</strain>
    </source>
</reference>
<dbReference type="PROSITE" id="PS01124">
    <property type="entry name" value="HTH_ARAC_FAMILY_2"/>
    <property type="match status" value="1"/>
</dbReference>
<gene>
    <name evidence="6" type="ORF">N803_04795</name>
</gene>
<evidence type="ECO:0000313" key="6">
    <source>
        <dbReference type="EMBL" id="KGN36181.1"/>
    </source>
</evidence>
<comment type="caution">
    <text evidence="6">The sequence shown here is derived from an EMBL/GenBank/DDBJ whole genome shotgun (WGS) entry which is preliminary data.</text>
</comment>
<dbReference type="GO" id="GO:0000976">
    <property type="term" value="F:transcription cis-regulatory region binding"/>
    <property type="evidence" value="ECO:0007669"/>
    <property type="project" value="TreeGrafter"/>
</dbReference>
<dbReference type="InterPro" id="IPR020449">
    <property type="entry name" value="Tscrpt_reg_AraC-type_HTH"/>
</dbReference>
<dbReference type="Gene3D" id="1.10.10.60">
    <property type="entry name" value="Homeodomain-like"/>
    <property type="match status" value="1"/>
</dbReference>
<dbReference type="OrthoDB" id="5241536at2"/>
<proteinExistence type="predicted"/>
<dbReference type="STRING" id="1385521.N803_04795"/>
<dbReference type="InterPro" id="IPR018060">
    <property type="entry name" value="HTH_AraC"/>
</dbReference>
<dbReference type="SMART" id="SM00342">
    <property type="entry name" value="HTH_ARAC"/>
    <property type="match status" value="1"/>
</dbReference>
<accession>A0A0A0JKK9</accession>
<evidence type="ECO:0000313" key="7">
    <source>
        <dbReference type="Proteomes" id="UP000030011"/>
    </source>
</evidence>
<dbReference type="InterPro" id="IPR009057">
    <property type="entry name" value="Homeodomain-like_sf"/>
</dbReference>
<organism evidence="6 7">
    <name type="scientific">Knoellia subterranea KCTC 19937</name>
    <dbReference type="NCBI Taxonomy" id="1385521"/>
    <lineage>
        <taxon>Bacteria</taxon>
        <taxon>Bacillati</taxon>
        <taxon>Actinomycetota</taxon>
        <taxon>Actinomycetes</taxon>
        <taxon>Micrococcales</taxon>
        <taxon>Intrasporangiaceae</taxon>
        <taxon>Knoellia</taxon>
    </lineage>
</organism>
<feature type="domain" description="HTH araC/xylS-type" evidence="5">
    <location>
        <begin position="238"/>
        <end position="334"/>
    </location>
</feature>
<dbReference type="PANTHER" id="PTHR47894">
    <property type="entry name" value="HTH-TYPE TRANSCRIPTIONAL REGULATOR GADX"/>
    <property type="match status" value="1"/>
</dbReference>
<dbReference type="PANTHER" id="PTHR47894:SF1">
    <property type="entry name" value="HTH-TYPE TRANSCRIPTIONAL REGULATOR VQSM"/>
    <property type="match status" value="1"/>
</dbReference>
<dbReference type="Proteomes" id="UP000030011">
    <property type="component" value="Unassembled WGS sequence"/>
</dbReference>
<name>A0A0A0JKK9_9MICO</name>
<dbReference type="PRINTS" id="PR00032">
    <property type="entry name" value="HTHARAC"/>
</dbReference>
<dbReference type="eggNOG" id="COG2207">
    <property type="taxonomic scope" value="Bacteria"/>
</dbReference>
<dbReference type="GO" id="GO:0005829">
    <property type="term" value="C:cytosol"/>
    <property type="evidence" value="ECO:0007669"/>
    <property type="project" value="TreeGrafter"/>
</dbReference>
<keyword evidence="7" id="KW-1185">Reference proteome</keyword>
<dbReference type="InterPro" id="IPR032687">
    <property type="entry name" value="AraC-type_N"/>
</dbReference>
<dbReference type="AlphaFoldDB" id="A0A0A0JKK9"/>
<evidence type="ECO:0000256" key="4">
    <source>
        <dbReference type="SAM" id="MobiDB-lite"/>
    </source>
</evidence>
<feature type="region of interest" description="Disordered" evidence="4">
    <location>
        <begin position="389"/>
        <end position="413"/>
    </location>
</feature>
<protein>
    <recommendedName>
        <fullName evidence="5">HTH araC/xylS-type domain-containing protein</fullName>
    </recommendedName>
</protein>
<dbReference type="EMBL" id="AVPK01000014">
    <property type="protein sequence ID" value="KGN36181.1"/>
    <property type="molecule type" value="Genomic_DNA"/>
</dbReference>
<evidence type="ECO:0000256" key="3">
    <source>
        <dbReference type="ARBA" id="ARBA00023163"/>
    </source>
</evidence>
<evidence type="ECO:0000256" key="1">
    <source>
        <dbReference type="ARBA" id="ARBA00023015"/>
    </source>
</evidence>
<evidence type="ECO:0000259" key="5">
    <source>
        <dbReference type="PROSITE" id="PS01124"/>
    </source>
</evidence>
<feature type="region of interest" description="Disordered" evidence="4">
    <location>
        <begin position="334"/>
        <end position="357"/>
    </location>
</feature>
<dbReference type="GO" id="GO:0003700">
    <property type="term" value="F:DNA-binding transcription factor activity"/>
    <property type="evidence" value="ECO:0007669"/>
    <property type="project" value="InterPro"/>
</dbReference>
<keyword evidence="1" id="KW-0805">Transcription regulation</keyword>
<dbReference type="RefSeq" id="WP_052112393.1">
    <property type="nucleotide sequence ID" value="NZ_AVPK01000014.1"/>
</dbReference>
<dbReference type="Pfam" id="PF12833">
    <property type="entry name" value="HTH_18"/>
    <property type="match status" value="1"/>
</dbReference>
<evidence type="ECO:0000256" key="2">
    <source>
        <dbReference type="ARBA" id="ARBA00023125"/>
    </source>
</evidence>
<sequence length="413" mass="44666">MQLSVPRSVHASAVTVAVAAERGVPRDVTLRGTGITSELLVDPDGEVVLEQEVTLVSNIVRELGHVVGLGAQVGIQYPVKTFGVRGYALLTSPNVGSALRTATRFLDLSFAMSSFSLRVVGDEARLYYDTSQLPEEIRSFVLERDGMATRRIELELLGYLLDLRYIDTQEQGTPEDQALLEAFLGAPVRMNAPTTFGAFDAALLEAPLMHADPVRAEIAIRECRELLQSKRARVGYAGAVRSALISGPQQWGDIVAIAAGLHISERTLQRRLIEEGTSFCDLVASVREELAMELLATGMPVVDVAERLGYVEVSSFSQAFHRWRGVAPSTYRSSVGAAPLSRRHATRGRSASPAKLSSSSMSSARLLVSSVRSPPLLDHSWRSNDALRRGVGAHSTDRGGHPARSRSGRPSLA</sequence>